<evidence type="ECO:0000313" key="4">
    <source>
        <dbReference type="Proteomes" id="UP000249065"/>
    </source>
</evidence>
<dbReference type="SMART" id="SM00528">
    <property type="entry name" value="HNS"/>
    <property type="match status" value="1"/>
</dbReference>
<dbReference type="AlphaFoldDB" id="A0A327M508"/>
<feature type="domain" description="DNA-binding protein H-NS-like C-terminal" evidence="2">
    <location>
        <begin position="63"/>
        <end position="106"/>
    </location>
</feature>
<protein>
    <recommendedName>
        <fullName evidence="2">DNA-binding protein H-NS-like C-terminal domain-containing protein</fullName>
    </recommendedName>
</protein>
<dbReference type="EMBL" id="QLIX01000017">
    <property type="protein sequence ID" value="RAI57495.1"/>
    <property type="molecule type" value="Genomic_DNA"/>
</dbReference>
<evidence type="ECO:0000313" key="3">
    <source>
        <dbReference type="EMBL" id="RAI57495.1"/>
    </source>
</evidence>
<evidence type="ECO:0000256" key="1">
    <source>
        <dbReference type="SAM" id="MobiDB-lite"/>
    </source>
</evidence>
<dbReference type="SUPFAM" id="SSF81273">
    <property type="entry name" value="H-NS histone-like proteins"/>
    <property type="match status" value="1"/>
</dbReference>
<keyword evidence="4" id="KW-1185">Reference proteome</keyword>
<feature type="region of interest" description="Disordered" evidence="1">
    <location>
        <begin position="51"/>
        <end position="84"/>
    </location>
</feature>
<evidence type="ECO:0000259" key="2">
    <source>
        <dbReference type="SMART" id="SM00528"/>
    </source>
</evidence>
<organism evidence="3 4">
    <name type="scientific">Roseicella frigidaeris</name>
    <dbReference type="NCBI Taxonomy" id="2230885"/>
    <lineage>
        <taxon>Bacteria</taxon>
        <taxon>Pseudomonadati</taxon>
        <taxon>Pseudomonadota</taxon>
        <taxon>Alphaproteobacteria</taxon>
        <taxon>Acetobacterales</taxon>
        <taxon>Roseomonadaceae</taxon>
        <taxon>Roseicella</taxon>
    </lineage>
</organism>
<dbReference type="Gene3D" id="4.10.430.10">
    <property type="entry name" value="Histone-like protein H-NS, C-terminal domain"/>
    <property type="match status" value="1"/>
</dbReference>
<accession>A0A327M508</accession>
<proteinExistence type="predicted"/>
<comment type="caution">
    <text evidence="3">The sequence shown here is derived from an EMBL/GenBank/DDBJ whole genome shotgun (WGS) entry which is preliminary data.</text>
</comment>
<dbReference type="InterPro" id="IPR027444">
    <property type="entry name" value="H-NS_C_dom"/>
</dbReference>
<dbReference type="InterPro" id="IPR037150">
    <property type="entry name" value="H-NS_C_dom_sf"/>
</dbReference>
<reference evidence="4" key="1">
    <citation type="submission" date="2018-06" db="EMBL/GenBank/DDBJ databases">
        <authorList>
            <person name="Khan S.A."/>
        </authorList>
    </citation>
    <scope>NUCLEOTIDE SEQUENCE [LARGE SCALE GENOMIC DNA]</scope>
    <source>
        <strain evidence="4">DB-1506</strain>
    </source>
</reference>
<name>A0A327M508_9PROT</name>
<sequence>MSVAELTALRDAAEAKRLEKLEDAKTAVIERARAEIEQLGLSFESVFPKVAQSPAESSRRTRRDAGAPVPVKFRGPNGETWSGRGRMSKWLQALEAEGQSRADFAVK</sequence>
<dbReference type="GO" id="GO:0003677">
    <property type="term" value="F:DNA binding"/>
    <property type="evidence" value="ECO:0007669"/>
    <property type="project" value="InterPro"/>
</dbReference>
<gene>
    <name evidence="3" type="ORF">DOO78_18785</name>
</gene>
<dbReference type="Pfam" id="PF00816">
    <property type="entry name" value="Histone_HNS"/>
    <property type="match status" value="1"/>
</dbReference>
<dbReference type="Proteomes" id="UP000249065">
    <property type="component" value="Unassembled WGS sequence"/>
</dbReference>